<name>A0A1G5G2M1_9BACT</name>
<reference evidence="2 3" key="1">
    <citation type="submission" date="2016-10" db="EMBL/GenBank/DDBJ databases">
        <authorList>
            <person name="de Groot N.N."/>
        </authorList>
    </citation>
    <scope>NUCLEOTIDE SEQUENCE [LARGE SCALE GENOMIC DNA]</scope>
    <source>
        <strain evidence="2 3">AA1</strain>
    </source>
</reference>
<sequence length="291" mass="30390">MREAIRRIVLRMFPELSGGYHLDRYARVVKISDPPVAGATCDRFRPYWAADIEILTPEGEPAPNFPRFEAVPLPVPAAGPDAGLFLWPRPGTIVTVRWVEGRPDHPVIQHVYTMGISMPGVPDGSGLWQQRLGVHQLHDAAGNWERKTDQDILDAARNIEEVATALRKLQAQTVDDTASGPRTESSGEKTVTVSGTHAETVGGSSTETVTGPKAINAAAVTLAAPAITIGAPGGVSLLPTLTSALGAIKDALAALASHTHPGVGQSSAAGTVAAKATTVGVAKSDIDSIQG</sequence>
<evidence type="ECO:0008006" key="4">
    <source>
        <dbReference type="Google" id="ProtNLM"/>
    </source>
</evidence>
<dbReference type="STRING" id="419481.SAMN05216233_109175"/>
<dbReference type="AlphaFoldDB" id="A0A1G5G2M1"/>
<protein>
    <recommendedName>
        <fullName evidence="4">Gp5/Type VI secretion system Vgr protein OB-fold domain-containing protein</fullName>
    </recommendedName>
</protein>
<gene>
    <name evidence="2" type="ORF">SAMN05216233_109175</name>
</gene>
<dbReference type="Proteomes" id="UP000198870">
    <property type="component" value="Unassembled WGS sequence"/>
</dbReference>
<dbReference type="EMBL" id="FMUX01000009">
    <property type="protein sequence ID" value="SCY45816.1"/>
    <property type="molecule type" value="Genomic_DNA"/>
</dbReference>
<evidence type="ECO:0000256" key="1">
    <source>
        <dbReference type="SAM" id="MobiDB-lite"/>
    </source>
</evidence>
<dbReference type="OrthoDB" id="5445239at2"/>
<dbReference type="RefSeq" id="WP_092211234.1">
    <property type="nucleotide sequence ID" value="NZ_FMUX01000009.1"/>
</dbReference>
<evidence type="ECO:0000313" key="2">
    <source>
        <dbReference type="EMBL" id="SCY45816.1"/>
    </source>
</evidence>
<keyword evidence="3" id="KW-1185">Reference proteome</keyword>
<organism evidence="2 3">
    <name type="scientific">Desulfoluna spongiiphila</name>
    <dbReference type="NCBI Taxonomy" id="419481"/>
    <lineage>
        <taxon>Bacteria</taxon>
        <taxon>Pseudomonadati</taxon>
        <taxon>Thermodesulfobacteriota</taxon>
        <taxon>Desulfobacteria</taxon>
        <taxon>Desulfobacterales</taxon>
        <taxon>Desulfolunaceae</taxon>
        <taxon>Desulfoluna</taxon>
    </lineage>
</organism>
<evidence type="ECO:0000313" key="3">
    <source>
        <dbReference type="Proteomes" id="UP000198870"/>
    </source>
</evidence>
<dbReference type="SUPFAM" id="SSF69255">
    <property type="entry name" value="gp5 N-terminal domain-like"/>
    <property type="match status" value="1"/>
</dbReference>
<accession>A0A1G5G2M1</accession>
<proteinExistence type="predicted"/>
<feature type="compositionally biased region" description="Polar residues" evidence="1">
    <location>
        <begin position="173"/>
        <end position="197"/>
    </location>
</feature>
<feature type="region of interest" description="Disordered" evidence="1">
    <location>
        <begin position="173"/>
        <end position="207"/>
    </location>
</feature>